<keyword evidence="5" id="KW-0547">Nucleotide-binding</keyword>
<evidence type="ECO:0000256" key="2">
    <source>
        <dbReference type="ARBA" id="ARBA00004778"/>
    </source>
</evidence>
<comment type="function">
    <text evidence="1">Catalyzes both the phosphorylation of dihydroxyacetone and of glyceraldehyde.</text>
</comment>
<dbReference type="Pfam" id="PF02734">
    <property type="entry name" value="Dak2"/>
    <property type="match status" value="1"/>
</dbReference>
<name>A0A427XQM3_9TREE</name>
<dbReference type="NCBIfam" id="TIGR02361">
    <property type="entry name" value="dak_ATP"/>
    <property type="match status" value="1"/>
</dbReference>
<dbReference type="Gene3D" id="3.40.50.10440">
    <property type="entry name" value="Dihydroxyacetone kinase, domain 1"/>
    <property type="match status" value="1"/>
</dbReference>
<dbReference type="InterPro" id="IPR050861">
    <property type="entry name" value="Dihydroxyacetone_Kinase"/>
</dbReference>
<keyword evidence="4" id="KW-0808">Transferase</keyword>
<gene>
    <name evidence="15" type="ORF">EHS24_008619</name>
</gene>
<evidence type="ECO:0000256" key="12">
    <source>
        <dbReference type="PIRSR" id="PIRSR612734-2"/>
    </source>
</evidence>
<dbReference type="Gene3D" id="1.25.40.340">
    <property type="match status" value="1"/>
</dbReference>
<evidence type="ECO:0000259" key="13">
    <source>
        <dbReference type="PROSITE" id="PS51480"/>
    </source>
</evidence>
<comment type="catalytic activity">
    <reaction evidence="10">
        <text>dihydroxyacetone + ATP = dihydroxyacetone phosphate + ADP + H(+)</text>
        <dbReference type="Rhea" id="RHEA:15773"/>
        <dbReference type="ChEBI" id="CHEBI:15378"/>
        <dbReference type="ChEBI" id="CHEBI:16016"/>
        <dbReference type="ChEBI" id="CHEBI:30616"/>
        <dbReference type="ChEBI" id="CHEBI:57642"/>
        <dbReference type="ChEBI" id="CHEBI:456216"/>
        <dbReference type="EC" id="2.7.1.29"/>
    </reaction>
</comment>
<dbReference type="PROSITE" id="PS51480">
    <property type="entry name" value="DHAL"/>
    <property type="match status" value="1"/>
</dbReference>
<organism evidence="15 16">
    <name type="scientific">Apiotrichum porosum</name>
    <dbReference type="NCBI Taxonomy" id="105984"/>
    <lineage>
        <taxon>Eukaryota</taxon>
        <taxon>Fungi</taxon>
        <taxon>Dikarya</taxon>
        <taxon>Basidiomycota</taxon>
        <taxon>Agaricomycotina</taxon>
        <taxon>Tremellomycetes</taxon>
        <taxon>Trichosporonales</taxon>
        <taxon>Trichosporonaceae</taxon>
        <taxon>Apiotrichum</taxon>
    </lineage>
</organism>
<evidence type="ECO:0000256" key="4">
    <source>
        <dbReference type="ARBA" id="ARBA00022679"/>
    </source>
</evidence>
<comment type="pathway">
    <text evidence="2">Polyol metabolism; glycerol fermentation; glycerone phosphate from glycerol (oxidative route): step 2/2.</text>
</comment>
<feature type="binding site" evidence="12">
    <location>
        <begin position="54"/>
        <end position="57"/>
    </location>
    <ligand>
        <name>substrate</name>
    </ligand>
</feature>
<sequence length="605" mass="63464">MSDRHIFNDHTTLVARSLRGLVAMSPRLNLIPSLKVVYRADADRSKVSLLCGGGSGHEPGTVGFVGEGLLTAAVAGDVFASPSARQVLGGIKAVPSDKGTILIITNYTGDNLHFGLARLMAQSQGIPNVELVVVGDDVSVPHSRGKMVGRRCLAGVILVSKIMGAASEDDMDFQPLVKLGRSLASNMASVCMALDHCHVPGRSGEFAQIPAGRIEIGLGLHNETGVFNVAQPGPEELIKTMLDLMLDQDDPERAFVKFKKGDTLALMVNNQGGMSPLEMGAVVDETLVQLEGRGIVPVRIFQGIFMGSMNMPGVSLSLLNLNNVSADTGLSIATLMEYMDAEHMSPCWPVNQKNVYPLPANLRDRKRTDAFIDVEAEHKAPAPTGPPLKVDPATIQRALTLAAQDVVALEPDLTKWDTIVGDGDCGETCEMGGRAVLAAVKNGLGADGDLVHLFRELTEIIDEACGGTLGAIFSIFLAGMTTALMEAAAQSPQPVVDAALFGKCARDALDTLGQRTAAREGHRTVMDALIPFANALAATGDVNQAAAKCRAGGEGTATLTAKLGRAAYVGDRTDTTMPPDPGAMAFVAVAEGIAKAVDEKTVNGV</sequence>
<dbReference type="SMART" id="SM01120">
    <property type="entry name" value="Dak2"/>
    <property type="match status" value="1"/>
</dbReference>
<comment type="catalytic activity">
    <reaction evidence="9">
        <text>D-glyceraldehyde + ATP = D-glyceraldehyde 3-phosphate + ADP + H(+)</text>
        <dbReference type="Rhea" id="RHEA:13941"/>
        <dbReference type="ChEBI" id="CHEBI:15378"/>
        <dbReference type="ChEBI" id="CHEBI:17378"/>
        <dbReference type="ChEBI" id="CHEBI:30616"/>
        <dbReference type="ChEBI" id="CHEBI:59776"/>
        <dbReference type="ChEBI" id="CHEBI:456216"/>
        <dbReference type="EC" id="2.7.1.28"/>
    </reaction>
</comment>
<evidence type="ECO:0000256" key="1">
    <source>
        <dbReference type="ARBA" id="ARBA00003264"/>
    </source>
</evidence>
<evidence type="ECO:0000256" key="10">
    <source>
        <dbReference type="ARBA" id="ARBA00048898"/>
    </source>
</evidence>
<dbReference type="OrthoDB" id="1724672at2759"/>
<accession>A0A427XQM3</accession>
<dbReference type="InterPro" id="IPR012734">
    <property type="entry name" value="DhaK_ATP"/>
</dbReference>
<dbReference type="FunFam" id="3.30.1180.20:FF:000001">
    <property type="entry name" value="Dihydroxyacetone kinase 1"/>
    <property type="match status" value="1"/>
</dbReference>
<feature type="domain" description="DhaL" evidence="13">
    <location>
        <begin position="393"/>
        <end position="595"/>
    </location>
</feature>
<evidence type="ECO:0000256" key="6">
    <source>
        <dbReference type="ARBA" id="ARBA00022777"/>
    </source>
</evidence>
<dbReference type="Gene3D" id="3.30.1180.20">
    <property type="entry name" value="Dihydroxyacetone kinase, domain 2"/>
    <property type="match status" value="1"/>
</dbReference>
<evidence type="ECO:0000256" key="5">
    <source>
        <dbReference type="ARBA" id="ARBA00022741"/>
    </source>
</evidence>
<evidence type="ECO:0000256" key="7">
    <source>
        <dbReference type="ARBA" id="ARBA00022798"/>
    </source>
</evidence>
<keyword evidence="16" id="KW-1185">Reference proteome</keyword>
<dbReference type="GO" id="GO:0019588">
    <property type="term" value="P:anaerobic glycerol catabolic process"/>
    <property type="evidence" value="ECO:0007669"/>
    <property type="project" value="UniProtKB-UniPathway"/>
</dbReference>
<dbReference type="STRING" id="105984.A0A427XQM3"/>
<comment type="caution">
    <text evidence="15">The sequence shown here is derived from an EMBL/GenBank/DDBJ whole genome shotgun (WGS) entry which is preliminary data.</text>
</comment>
<dbReference type="GO" id="GO:0050354">
    <property type="term" value="F:triokinase activity"/>
    <property type="evidence" value="ECO:0007669"/>
    <property type="project" value="UniProtKB-EC"/>
</dbReference>
<dbReference type="SUPFAM" id="SSF101473">
    <property type="entry name" value="DhaL-like"/>
    <property type="match status" value="1"/>
</dbReference>
<dbReference type="InterPro" id="IPR004007">
    <property type="entry name" value="DhaL_dom"/>
</dbReference>
<feature type="active site" description="Tele-hemiaminal-histidine intermediate" evidence="11">
    <location>
        <position position="221"/>
    </location>
</feature>
<dbReference type="GeneID" id="39593162"/>
<evidence type="ECO:0008006" key="17">
    <source>
        <dbReference type="Google" id="ProtNLM"/>
    </source>
</evidence>
<evidence type="ECO:0000313" key="16">
    <source>
        <dbReference type="Proteomes" id="UP000279236"/>
    </source>
</evidence>
<dbReference type="AlphaFoldDB" id="A0A427XQM3"/>
<dbReference type="RefSeq" id="XP_028475901.1">
    <property type="nucleotide sequence ID" value="XM_028623927.1"/>
</dbReference>
<feature type="binding site" evidence="12">
    <location>
        <position position="110"/>
    </location>
    <ligand>
        <name>substrate</name>
    </ligand>
</feature>
<protein>
    <recommendedName>
        <fullName evidence="17">Dihydroxyacetone kinase 2</fullName>
    </recommendedName>
</protein>
<keyword evidence="6" id="KW-0418">Kinase</keyword>
<feature type="domain" description="DhaK" evidence="14">
    <location>
        <begin position="9"/>
        <end position="348"/>
    </location>
</feature>
<dbReference type="PANTHER" id="PTHR28629">
    <property type="entry name" value="TRIOKINASE/FMN CYCLASE"/>
    <property type="match status" value="1"/>
</dbReference>
<evidence type="ECO:0000256" key="8">
    <source>
        <dbReference type="ARBA" id="ARBA00022840"/>
    </source>
</evidence>
<dbReference type="SUPFAM" id="SSF82549">
    <property type="entry name" value="DAK1/DegV-like"/>
    <property type="match status" value="1"/>
</dbReference>
<keyword evidence="8" id="KW-0067">ATP-binding</keyword>
<reference evidence="15 16" key="1">
    <citation type="submission" date="2018-11" db="EMBL/GenBank/DDBJ databases">
        <title>Genome sequence of Apiotrichum porosum DSM 27194.</title>
        <authorList>
            <person name="Aliyu H."/>
            <person name="Gorte O."/>
            <person name="Ochsenreither K."/>
        </authorList>
    </citation>
    <scope>NUCLEOTIDE SEQUENCE [LARGE SCALE GENOMIC DNA]</scope>
    <source>
        <strain evidence="15 16">DSM 27194</strain>
    </source>
</reference>
<keyword evidence="7" id="KW-0319">Glycerol metabolism</keyword>
<dbReference type="PROSITE" id="PS51481">
    <property type="entry name" value="DHAK"/>
    <property type="match status" value="1"/>
</dbReference>
<evidence type="ECO:0000313" key="15">
    <source>
        <dbReference type="EMBL" id="RSH81182.1"/>
    </source>
</evidence>
<dbReference type="UniPathway" id="UPA00617">
    <property type="reaction ID" value="UER00669"/>
</dbReference>
<proteinExistence type="inferred from homology"/>
<dbReference type="InterPro" id="IPR036117">
    <property type="entry name" value="DhaL_dom_sf"/>
</dbReference>
<dbReference type="PANTHER" id="PTHR28629:SF4">
    <property type="entry name" value="TRIOKINASE_FMN CYCLASE"/>
    <property type="match status" value="1"/>
</dbReference>
<evidence type="ECO:0000256" key="11">
    <source>
        <dbReference type="PIRSR" id="PIRSR612734-1"/>
    </source>
</evidence>
<dbReference type="GO" id="GO:0005829">
    <property type="term" value="C:cytosol"/>
    <property type="evidence" value="ECO:0007669"/>
    <property type="project" value="TreeGrafter"/>
</dbReference>
<dbReference type="Proteomes" id="UP000279236">
    <property type="component" value="Unassembled WGS sequence"/>
</dbReference>
<evidence type="ECO:0000256" key="9">
    <source>
        <dbReference type="ARBA" id="ARBA00047974"/>
    </source>
</evidence>
<evidence type="ECO:0000256" key="3">
    <source>
        <dbReference type="ARBA" id="ARBA00008757"/>
    </source>
</evidence>
<dbReference type="FunFam" id="3.40.50.10440:FF:000001">
    <property type="entry name" value="Dihydroxyacetone kinase, DhaK subunit"/>
    <property type="match status" value="1"/>
</dbReference>
<dbReference type="GO" id="GO:0005524">
    <property type="term" value="F:ATP binding"/>
    <property type="evidence" value="ECO:0007669"/>
    <property type="project" value="UniProtKB-KW"/>
</dbReference>
<dbReference type="EMBL" id="RSCE01000007">
    <property type="protein sequence ID" value="RSH81182.1"/>
    <property type="molecule type" value="Genomic_DNA"/>
</dbReference>
<dbReference type="InterPro" id="IPR004006">
    <property type="entry name" value="DhaK_dom"/>
</dbReference>
<dbReference type="GO" id="GO:0004371">
    <property type="term" value="F:glycerone kinase activity"/>
    <property type="evidence" value="ECO:0007669"/>
    <property type="project" value="UniProtKB-EC"/>
</dbReference>
<evidence type="ECO:0000259" key="14">
    <source>
        <dbReference type="PROSITE" id="PS51481"/>
    </source>
</evidence>
<dbReference type="Pfam" id="PF02733">
    <property type="entry name" value="Dak1"/>
    <property type="match status" value="1"/>
</dbReference>
<comment type="similarity">
    <text evidence="3">Belongs to the dihydroxyacetone kinase (DAK) family.</text>
</comment>